<gene>
    <name evidence="2" type="ORF">A1O3_03503</name>
</gene>
<evidence type="ECO:0000313" key="2">
    <source>
        <dbReference type="EMBL" id="EXJ86550.1"/>
    </source>
</evidence>
<dbReference type="OrthoDB" id="4157504at2759"/>
<feature type="region of interest" description="Disordered" evidence="1">
    <location>
        <begin position="266"/>
        <end position="288"/>
    </location>
</feature>
<evidence type="ECO:0000256" key="1">
    <source>
        <dbReference type="SAM" id="MobiDB-lite"/>
    </source>
</evidence>
<dbReference type="GeneID" id="19167629"/>
<feature type="compositionally biased region" description="Polar residues" evidence="1">
    <location>
        <begin position="274"/>
        <end position="288"/>
    </location>
</feature>
<dbReference type="EMBL" id="AMGY01000003">
    <property type="protein sequence ID" value="EXJ86550.1"/>
    <property type="molecule type" value="Genomic_DNA"/>
</dbReference>
<proteinExistence type="predicted"/>
<sequence>MQVLGISTTTLNELGSNLEDKSASPPRLQLHGRITVSDQDGSFDTVRIRLRGAIRTRIGGQVAVEKLPPSTELRSNLDFKPVYSASQPATDEQHLDFVCPIPFTKDRQKSSFSERGLGGRTVSSSPSGMLNAFVPSLQISGSTYITRVTALTDRHVVRGSCDVVYWLEAELLRSGSRDSIRKLTCAVDVSSLAMPMEVEVSSPSNDLDHVEQLAKPQQMRPIHKFFTSQTRARLSVHIPKRLGYLRSDSSSLATGCRRLSIPVTVDVDLPPPSNSSQQQEGRESTLMQTQGLKCSVRAKWFTRKTFTTGPPAPESVINNTTVSTQDLVMTLPPLYSNSPVSIPNLISPTSASHSNYSTSMDLDLLLPQSVACPSVSTELLDIVYTLDLSLKFESDGLSKGPYVANFSLPVTVRSARPYSTVGRHCFDPLLGYIEEDDEELLCAPPVYVP</sequence>
<protein>
    <submittedName>
        <fullName evidence="2">Uncharacterized protein</fullName>
    </submittedName>
</protein>
<comment type="caution">
    <text evidence="2">The sequence shown here is derived from an EMBL/GenBank/DDBJ whole genome shotgun (WGS) entry which is preliminary data.</text>
</comment>
<dbReference type="RefSeq" id="XP_007731829.1">
    <property type="nucleotide sequence ID" value="XM_007733639.1"/>
</dbReference>
<organism evidence="2 3">
    <name type="scientific">Capronia epimyces CBS 606.96</name>
    <dbReference type="NCBI Taxonomy" id="1182542"/>
    <lineage>
        <taxon>Eukaryota</taxon>
        <taxon>Fungi</taxon>
        <taxon>Dikarya</taxon>
        <taxon>Ascomycota</taxon>
        <taxon>Pezizomycotina</taxon>
        <taxon>Eurotiomycetes</taxon>
        <taxon>Chaetothyriomycetidae</taxon>
        <taxon>Chaetothyriales</taxon>
        <taxon>Herpotrichiellaceae</taxon>
        <taxon>Capronia</taxon>
    </lineage>
</organism>
<dbReference type="Proteomes" id="UP000019478">
    <property type="component" value="Unassembled WGS sequence"/>
</dbReference>
<reference evidence="2 3" key="1">
    <citation type="submission" date="2013-03" db="EMBL/GenBank/DDBJ databases">
        <title>The Genome Sequence of Capronia epimyces CBS 606.96.</title>
        <authorList>
            <consortium name="The Broad Institute Genomics Platform"/>
            <person name="Cuomo C."/>
            <person name="de Hoog S."/>
            <person name="Gorbushina A."/>
            <person name="Walker B."/>
            <person name="Young S.K."/>
            <person name="Zeng Q."/>
            <person name="Gargeya S."/>
            <person name="Fitzgerald M."/>
            <person name="Haas B."/>
            <person name="Abouelleil A."/>
            <person name="Allen A.W."/>
            <person name="Alvarado L."/>
            <person name="Arachchi H.M."/>
            <person name="Berlin A.M."/>
            <person name="Chapman S.B."/>
            <person name="Gainer-Dewar J."/>
            <person name="Goldberg J."/>
            <person name="Griggs A."/>
            <person name="Gujja S."/>
            <person name="Hansen M."/>
            <person name="Howarth C."/>
            <person name="Imamovic A."/>
            <person name="Ireland A."/>
            <person name="Larimer J."/>
            <person name="McCowan C."/>
            <person name="Murphy C."/>
            <person name="Pearson M."/>
            <person name="Poon T.W."/>
            <person name="Priest M."/>
            <person name="Roberts A."/>
            <person name="Saif S."/>
            <person name="Shea T."/>
            <person name="Sisk P."/>
            <person name="Sykes S."/>
            <person name="Wortman J."/>
            <person name="Nusbaum C."/>
            <person name="Birren B."/>
        </authorList>
    </citation>
    <scope>NUCLEOTIDE SEQUENCE [LARGE SCALE GENOMIC DNA]</scope>
    <source>
        <strain evidence="2 3">CBS 606.96</strain>
    </source>
</reference>
<accession>W9YA76</accession>
<keyword evidence="3" id="KW-1185">Reference proteome</keyword>
<dbReference type="HOGENOM" id="CLU_609709_0_0_1"/>
<dbReference type="AlphaFoldDB" id="W9YA76"/>
<name>W9YA76_9EURO</name>
<evidence type="ECO:0000313" key="3">
    <source>
        <dbReference type="Proteomes" id="UP000019478"/>
    </source>
</evidence>